<gene>
    <name evidence="1" type="ORF">COCCADRAFT_52081</name>
</gene>
<dbReference type="AlphaFoldDB" id="W6XPB8"/>
<dbReference type="InterPro" id="IPR053008">
    <property type="entry name" value="Phomopsin_biosynth_assoc"/>
</dbReference>
<reference evidence="1 2" key="1">
    <citation type="journal article" date="2013" name="PLoS Genet.">
        <title>Comparative genome structure, secondary metabolite, and effector coding capacity across Cochliobolus pathogens.</title>
        <authorList>
            <person name="Condon B.J."/>
            <person name="Leng Y."/>
            <person name="Wu D."/>
            <person name="Bushley K.E."/>
            <person name="Ohm R.A."/>
            <person name="Otillar R."/>
            <person name="Martin J."/>
            <person name="Schackwitz W."/>
            <person name="Grimwood J."/>
            <person name="MohdZainudin N."/>
            <person name="Xue C."/>
            <person name="Wang R."/>
            <person name="Manning V.A."/>
            <person name="Dhillon B."/>
            <person name="Tu Z.J."/>
            <person name="Steffenson B.J."/>
            <person name="Salamov A."/>
            <person name="Sun H."/>
            <person name="Lowry S."/>
            <person name="LaButti K."/>
            <person name="Han J."/>
            <person name="Copeland A."/>
            <person name="Lindquist E."/>
            <person name="Barry K."/>
            <person name="Schmutz J."/>
            <person name="Baker S.E."/>
            <person name="Ciuffetti L.M."/>
            <person name="Grigoriev I.V."/>
            <person name="Zhong S."/>
            <person name="Turgeon B.G."/>
        </authorList>
    </citation>
    <scope>NUCLEOTIDE SEQUENCE [LARGE SCALE GENOMIC DNA]</scope>
    <source>
        <strain evidence="1 2">26-R-13</strain>
    </source>
</reference>
<sequence length="141" mass="16537">IQHCGNSPSEARARGCVFESSNLAWVPAECYDKEISDEWDAKSWVYAYGINKQNVTLEEVLKGDLDHVWVTWSQHIAHCALMELKFQRAVQFNWPMNNWTSHYAHSLHCAKSYTEWDFMKTPNKLNSKIFIKFPVCSYSWQ</sequence>
<dbReference type="GeneID" id="19150044"/>
<dbReference type="PANTHER" id="PTHR35896">
    <property type="entry name" value="IG-LIKE DOMAIN-CONTAINING PROTEIN"/>
    <property type="match status" value="1"/>
</dbReference>
<dbReference type="OrthoDB" id="3501153at2759"/>
<dbReference type="KEGG" id="bze:COCCADRAFT_52081"/>
<protein>
    <submittedName>
        <fullName evidence="1">Uncharacterized protein</fullName>
    </submittedName>
</protein>
<dbReference type="EMBL" id="KI964946">
    <property type="protein sequence ID" value="EUC27358.1"/>
    <property type="molecule type" value="Genomic_DNA"/>
</dbReference>
<dbReference type="HOGENOM" id="CLU_066042_6_2_1"/>
<accession>W6XPB8</accession>
<proteinExistence type="predicted"/>
<evidence type="ECO:0000313" key="2">
    <source>
        <dbReference type="Proteomes" id="UP000053841"/>
    </source>
</evidence>
<organism evidence="1 2">
    <name type="scientific">Cochliobolus carbonum (strain 26-R-13)</name>
    <name type="common">Maize leaf spot fungus</name>
    <name type="synonym">Bipolaris zeicola</name>
    <dbReference type="NCBI Taxonomy" id="930089"/>
    <lineage>
        <taxon>Eukaryota</taxon>
        <taxon>Fungi</taxon>
        <taxon>Dikarya</taxon>
        <taxon>Ascomycota</taxon>
        <taxon>Pezizomycotina</taxon>
        <taxon>Dothideomycetes</taxon>
        <taxon>Pleosporomycetidae</taxon>
        <taxon>Pleosporales</taxon>
        <taxon>Pleosporineae</taxon>
        <taxon>Pleosporaceae</taxon>
        <taxon>Bipolaris</taxon>
    </lineage>
</organism>
<feature type="non-terminal residue" evidence="1">
    <location>
        <position position="141"/>
    </location>
</feature>
<dbReference type="eggNOG" id="ENOG502S165">
    <property type="taxonomic scope" value="Eukaryota"/>
</dbReference>
<dbReference type="STRING" id="930089.W6XPB8"/>
<dbReference type="PANTHER" id="PTHR35896:SF3">
    <property type="entry name" value="MAJOR FACILITATOR SUPERFAMILY TRANSPORTER"/>
    <property type="match status" value="1"/>
</dbReference>
<name>W6XPB8_COCC2</name>
<feature type="non-terminal residue" evidence="1">
    <location>
        <position position="1"/>
    </location>
</feature>
<evidence type="ECO:0000313" key="1">
    <source>
        <dbReference type="EMBL" id="EUC27358.1"/>
    </source>
</evidence>
<dbReference type="RefSeq" id="XP_007718340.1">
    <property type="nucleotide sequence ID" value="XM_007720150.1"/>
</dbReference>
<dbReference type="Proteomes" id="UP000053841">
    <property type="component" value="Unassembled WGS sequence"/>
</dbReference>
<keyword evidence="2" id="KW-1185">Reference proteome</keyword>